<dbReference type="Pfam" id="PF12796">
    <property type="entry name" value="Ank_2"/>
    <property type="match status" value="1"/>
</dbReference>
<keyword evidence="8" id="KW-1053">Target membrane</keyword>
<keyword evidence="3" id="KW-1052">Target cell membrane</keyword>
<feature type="repeat" description="ANK" evidence="9">
    <location>
        <begin position="68"/>
        <end position="92"/>
    </location>
</feature>
<evidence type="ECO:0000256" key="6">
    <source>
        <dbReference type="ARBA" id="ARBA00023028"/>
    </source>
</evidence>
<dbReference type="PROSITE" id="PS50297">
    <property type="entry name" value="ANK_REP_REGION"/>
    <property type="match status" value="2"/>
</dbReference>
<dbReference type="GO" id="GO:0031436">
    <property type="term" value="C:BRCA1-BARD1 complex"/>
    <property type="evidence" value="ECO:0007669"/>
    <property type="project" value="TreeGrafter"/>
</dbReference>
<reference evidence="10 11" key="1">
    <citation type="submission" date="2013-11" db="EMBL/GenBank/DDBJ databases">
        <title>Genome sequencing of Stegodyphus mimosarum.</title>
        <authorList>
            <person name="Bechsgaard J."/>
        </authorList>
    </citation>
    <scope>NUCLEOTIDE SEQUENCE [LARGE SCALE GENOMIC DNA]</scope>
</reference>
<dbReference type="SUPFAM" id="SSF48403">
    <property type="entry name" value="Ankyrin repeat"/>
    <property type="match status" value="1"/>
</dbReference>
<evidence type="ECO:0000256" key="9">
    <source>
        <dbReference type="PROSITE-ProRule" id="PRU00023"/>
    </source>
</evidence>
<sequence length="92" mass="9949">MNCCEEFLNACRLGSLLAVQSYLDEGLSVDVQNSEGETALQIAAANGFIDIVSLLLDKGALIDHPNCYGWTPLMHAARHGHSATVAYLLKMK</sequence>
<dbReference type="EMBL" id="KK112077">
    <property type="protein sequence ID" value="KFM56676.1"/>
    <property type="molecule type" value="Genomic_DNA"/>
</dbReference>
<dbReference type="GO" id="GO:0004842">
    <property type="term" value="F:ubiquitin-protein transferase activity"/>
    <property type="evidence" value="ECO:0007669"/>
    <property type="project" value="TreeGrafter"/>
</dbReference>
<keyword evidence="5" id="KW-0677">Repeat</keyword>
<accession>A0A087SUY7</accession>
<comment type="subcellular location">
    <subcellularLocation>
        <location evidence="1">Target cell membrane</location>
    </subcellularLocation>
</comment>
<keyword evidence="8" id="KW-0472">Membrane</keyword>
<feature type="non-terminal residue" evidence="10">
    <location>
        <position position="92"/>
    </location>
</feature>
<feature type="repeat" description="ANK" evidence="9">
    <location>
        <begin position="35"/>
        <end position="67"/>
    </location>
</feature>
<dbReference type="OrthoDB" id="417785at2759"/>
<dbReference type="GO" id="GO:0044231">
    <property type="term" value="C:host cell presynaptic membrane"/>
    <property type="evidence" value="ECO:0007669"/>
    <property type="project" value="UniProtKB-KW"/>
</dbReference>
<protein>
    <submittedName>
        <fullName evidence="10">Ankyrin repeat domain-containing protein 17</fullName>
    </submittedName>
</protein>
<dbReference type="Gene3D" id="1.25.40.20">
    <property type="entry name" value="Ankyrin repeat-containing domain"/>
    <property type="match status" value="1"/>
</dbReference>
<dbReference type="InterPro" id="IPR002110">
    <property type="entry name" value="Ankyrin_rpt"/>
</dbReference>
<evidence type="ECO:0000313" key="10">
    <source>
        <dbReference type="EMBL" id="KFM56676.1"/>
    </source>
</evidence>
<dbReference type="GO" id="GO:0044218">
    <property type="term" value="C:other organism cell membrane"/>
    <property type="evidence" value="ECO:0007669"/>
    <property type="project" value="UniProtKB-KW"/>
</dbReference>
<keyword evidence="11" id="KW-1185">Reference proteome</keyword>
<name>A0A087SUY7_STEMI</name>
<evidence type="ECO:0000256" key="7">
    <source>
        <dbReference type="ARBA" id="ARBA00023043"/>
    </source>
</evidence>
<dbReference type="Proteomes" id="UP000054359">
    <property type="component" value="Unassembled WGS sequence"/>
</dbReference>
<dbReference type="PANTHER" id="PTHR24171:SF8">
    <property type="entry name" value="BRCA1-ASSOCIATED RING DOMAIN PROTEIN 1"/>
    <property type="match status" value="1"/>
</dbReference>
<dbReference type="GO" id="GO:0070531">
    <property type="term" value="C:BRCA1-A complex"/>
    <property type="evidence" value="ECO:0007669"/>
    <property type="project" value="TreeGrafter"/>
</dbReference>
<dbReference type="SMART" id="SM00248">
    <property type="entry name" value="ANK"/>
    <property type="match status" value="2"/>
</dbReference>
<dbReference type="AlphaFoldDB" id="A0A087SUY7"/>
<evidence type="ECO:0000256" key="3">
    <source>
        <dbReference type="ARBA" id="ARBA00022537"/>
    </source>
</evidence>
<organism evidence="10 11">
    <name type="scientific">Stegodyphus mimosarum</name>
    <name type="common">African social velvet spider</name>
    <dbReference type="NCBI Taxonomy" id="407821"/>
    <lineage>
        <taxon>Eukaryota</taxon>
        <taxon>Metazoa</taxon>
        <taxon>Ecdysozoa</taxon>
        <taxon>Arthropoda</taxon>
        <taxon>Chelicerata</taxon>
        <taxon>Arachnida</taxon>
        <taxon>Araneae</taxon>
        <taxon>Araneomorphae</taxon>
        <taxon>Entelegynae</taxon>
        <taxon>Eresoidea</taxon>
        <taxon>Eresidae</taxon>
        <taxon>Stegodyphus</taxon>
    </lineage>
</organism>
<proteinExistence type="predicted"/>
<dbReference type="InterPro" id="IPR036770">
    <property type="entry name" value="Ankyrin_rpt-contain_sf"/>
</dbReference>
<keyword evidence="2" id="KW-0268">Exocytosis</keyword>
<keyword evidence="6" id="KW-0638">Presynaptic neurotoxin</keyword>
<keyword evidence="4" id="KW-0528">Neurotoxin</keyword>
<evidence type="ECO:0000256" key="5">
    <source>
        <dbReference type="ARBA" id="ARBA00022737"/>
    </source>
</evidence>
<evidence type="ECO:0000313" key="11">
    <source>
        <dbReference type="Proteomes" id="UP000054359"/>
    </source>
</evidence>
<keyword evidence="6" id="KW-0800">Toxin</keyword>
<dbReference type="GO" id="GO:0085020">
    <property type="term" value="P:protein K6-linked ubiquitination"/>
    <property type="evidence" value="ECO:0007669"/>
    <property type="project" value="TreeGrafter"/>
</dbReference>
<dbReference type="PANTHER" id="PTHR24171">
    <property type="entry name" value="ANKYRIN REPEAT DOMAIN-CONTAINING PROTEIN 39-RELATED"/>
    <property type="match status" value="1"/>
</dbReference>
<dbReference type="STRING" id="407821.A0A087SUY7"/>
<dbReference type="OMA" id="NCCEEFL"/>
<dbReference type="PROSITE" id="PS50088">
    <property type="entry name" value="ANK_REPEAT"/>
    <property type="match status" value="2"/>
</dbReference>
<evidence type="ECO:0000256" key="4">
    <source>
        <dbReference type="ARBA" id="ARBA00022699"/>
    </source>
</evidence>
<dbReference type="GO" id="GO:0006887">
    <property type="term" value="P:exocytosis"/>
    <property type="evidence" value="ECO:0007669"/>
    <property type="project" value="UniProtKB-KW"/>
</dbReference>
<evidence type="ECO:0000256" key="2">
    <source>
        <dbReference type="ARBA" id="ARBA00022483"/>
    </source>
</evidence>
<evidence type="ECO:0000256" key="1">
    <source>
        <dbReference type="ARBA" id="ARBA00004175"/>
    </source>
</evidence>
<gene>
    <name evidence="10" type="ORF">X975_17477</name>
</gene>
<evidence type="ECO:0000256" key="8">
    <source>
        <dbReference type="ARBA" id="ARBA00023298"/>
    </source>
</evidence>
<keyword evidence="7 9" id="KW-0040">ANK repeat</keyword>